<organism evidence="2 3">
    <name type="scientific">Thermogutta terrifontis</name>
    <dbReference type="NCBI Taxonomy" id="1331910"/>
    <lineage>
        <taxon>Bacteria</taxon>
        <taxon>Pseudomonadati</taxon>
        <taxon>Planctomycetota</taxon>
        <taxon>Planctomycetia</taxon>
        <taxon>Pirellulales</taxon>
        <taxon>Thermoguttaceae</taxon>
        <taxon>Thermogutta</taxon>
    </lineage>
</organism>
<feature type="region of interest" description="Disordered" evidence="1">
    <location>
        <begin position="36"/>
        <end position="60"/>
    </location>
</feature>
<dbReference type="KEGG" id="ttf:THTE_3346"/>
<accession>A0A286RJ14</accession>
<sequence length="60" mass="6483">MRNAFGNGSPSAEALEGMLLRPVVRALREWLFRRIRGSPGPDTRSANAKEASEQSAAVVT</sequence>
<evidence type="ECO:0000313" key="3">
    <source>
        <dbReference type="Proteomes" id="UP000215086"/>
    </source>
</evidence>
<gene>
    <name evidence="2" type="ORF">THTE_3346</name>
</gene>
<name>A0A286RJ14_9BACT</name>
<dbReference type="EMBL" id="CP018477">
    <property type="protein sequence ID" value="ASV75948.1"/>
    <property type="molecule type" value="Genomic_DNA"/>
</dbReference>
<dbReference type="AlphaFoldDB" id="A0A286RJ14"/>
<dbReference type="Proteomes" id="UP000215086">
    <property type="component" value="Chromosome"/>
</dbReference>
<evidence type="ECO:0000313" key="2">
    <source>
        <dbReference type="EMBL" id="ASV75948.1"/>
    </source>
</evidence>
<evidence type="ECO:0000256" key="1">
    <source>
        <dbReference type="SAM" id="MobiDB-lite"/>
    </source>
</evidence>
<protein>
    <submittedName>
        <fullName evidence="2">Uncharacterized protein</fullName>
    </submittedName>
</protein>
<proteinExistence type="predicted"/>
<reference evidence="2 3" key="1">
    <citation type="journal article" name="Front. Microbiol.">
        <title>Sugar Metabolism of the First Thermophilic Planctomycete Thermogutta terrifontis: Comparative Genomic and Transcriptomic Approaches.</title>
        <authorList>
            <person name="Elcheninov A.G."/>
            <person name="Menzel P."/>
            <person name="Gudbergsdottir S.R."/>
            <person name="Slesarev A.I."/>
            <person name="Kadnikov V.V."/>
            <person name="Krogh A."/>
            <person name="Bonch-Osmolovskaya E.A."/>
            <person name="Peng X."/>
            <person name="Kublanov I.V."/>
        </authorList>
    </citation>
    <scope>NUCLEOTIDE SEQUENCE [LARGE SCALE GENOMIC DNA]</scope>
    <source>
        <strain evidence="2 3">R1</strain>
    </source>
</reference>
<keyword evidence="3" id="KW-1185">Reference proteome</keyword>